<keyword evidence="2" id="KW-1185">Reference proteome</keyword>
<gene>
    <name evidence="1" type="ORF">SAMN02745824_2408</name>
</gene>
<dbReference type="OrthoDB" id="7597192at2"/>
<evidence type="ECO:0000313" key="1">
    <source>
        <dbReference type="EMBL" id="SIN95057.1"/>
    </source>
</evidence>
<protein>
    <submittedName>
        <fullName evidence="1">Uncharacterized protein</fullName>
    </submittedName>
</protein>
<reference evidence="2" key="1">
    <citation type="submission" date="2016-11" db="EMBL/GenBank/DDBJ databases">
        <authorList>
            <person name="Varghese N."/>
            <person name="Submissions S."/>
        </authorList>
    </citation>
    <scope>NUCLEOTIDE SEQUENCE [LARGE SCALE GENOMIC DNA]</scope>
    <source>
        <strain evidence="2">DSM 22363</strain>
    </source>
</reference>
<dbReference type="RefSeq" id="WP_159437100.1">
    <property type="nucleotide sequence ID" value="NZ_FSQW01000002.1"/>
</dbReference>
<dbReference type="Proteomes" id="UP000185192">
    <property type="component" value="Unassembled WGS sequence"/>
</dbReference>
<sequence>MTALSKMSRTDISAVISVVLFGMTILISAVGPAEAQGTTVIDSNASSPTVSYKA</sequence>
<dbReference type="EMBL" id="FSQW01000002">
    <property type="protein sequence ID" value="SIN95057.1"/>
    <property type="molecule type" value="Genomic_DNA"/>
</dbReference>
<name>A0A1N6FIK0_9SPHN</name>
<dbReference type="AlphaFoldDB" id="A0A1N6FIK0"/>
<proteinExistence type="predicted"/>
<dbReference type="STRING" id="1123272.SAMN02745824_2408"/>
<organism evidence="1 2">
    <name type="scientific">Parasphingorhabdus marina DSM 22363</name>
    <dbReference type="NCBI Taxonomy" id="1123272"/>
    <lineage>
        <taxon>Bacteria</taxon>
        <taxon>Pseudomonadati</taxon>
        <taxon>Pseudomonadota</taxon>
        <taxon>Alphaproteobacteria</taxon>
        <taxon>Sphingomonadales</taxon>
        <taxon>Sphingomonadaceae</taxon>
        <taxon>Parasphingorhabdus</taxon>
    </lineage>
</organism>
<evidence type="ECO:0000313" key="2">
    <source>
        <dbReference type="Proteomes" id="UP000185192"/>
    </source>
</evidence>
<accession>A0A1N6FIK0</accession>